<dbReference type="SUPFAM" id="SSF57256">
    <property type="entry name" value="Elafin-like"/>
    <property type="match status" value="2"/>
</dbReference>
<dbReference type="SMART" id="SM00217">
    <property type="entry name" value="WAP"/>
    <property type="match status" value="2"/>
</dbReference>
<dbReference type="PROSITE" id="PS51390">
    <property type="entry name" value="WAP"/>
    <property type="match status" value="2"/>
</dbReference>
<feature type="domain" description="WAP" evidence="1">
    <location>
        <begin position="64"/>
        <end position="113"/>
    </location>
</feature>
<dbReference type="GO" id="GO:0019731">
    <property type="term" value="P:antibacterial humoral response"/>
    <property type="evidence" value="ECO:0007669"/>
    <property type="project" value="TreeGrafter"/>
</dbReference>
<gene>
    <name evidence="2" type="ORF">V1264_025131</name>
</gene>
<comment type="caution">
    <text evidence="2">The sequence shown here is derived from an EMBL/GenBank/DDBJ whole genome shotgun (WGS) entry which is preliminary data.</text>
</comment>
<dbReference type="PANTHER" id="PTHR19441">
    <property type="entry name" value="WHEY ACDIC PROTEIN WAP"/>
    <property type="match status" value="1"/>
</dbReference>
<dbReference type="GO" id="GO:0005615">
    <property type="term" value="C:extracellular space"/>
    <property type="evidence" value="ECO:0007669"/>
    <property type="project" value="TreeGrafter"/>
</dbReference>
<dbReference type="PANTHER" id="PTHR19441:SF95">
    <property type="entry name" value="PERLWAPIN ISOFORM X1"/>
    <property type="match status" value="1"/>
</dbReference>
<sequence>MWMTLVMSAAGERAGTCPASSGMAGICVFDPNVNCLRDTECAQGEKCCSEGCGKVCKKAVAATPTVHAGTCPAPTSEFGICILLPNACGGDVQCAQDEKCCPEGCNMVCKKAIHHSIVG</sequence>
<evidence type="ECO:0000313" key="2">
    <source>
        <dbReference type="EMBL" id="KAK7089443.1"/>
    </source>
</evidence>
<dbReference type="InterPro" id="IPR050514">
    <property type="entry name" value="WAP_four-disulfide_core"/>
</dbReference>
<reference evidence="2 3" key="1">
    <citation type="submission" date="2024-02" db="EMBL/GenBank/DDBJ databases">
        <title>Chromosome-scale genome assembly of the rough periwinkle Littorina saxatilis.</title>
        <authorList>
            <person name="De Jode A."/>
            <person name="Faria R."/>
            <person name="Formenti G."/>
            <person name="Sims Y."/>
            <person name="Smith T.P."/>
            <person name="Tracey A."/>
            <person name="Wood J.M.D."/>
            <person name="Zagrodzka Z.B."/>
            <person name="Johannesson K."/>
            <person name="Butlin R.K."/>
            <person name="Leder E.H."/>
        </authorList>
    </citation>
    <scope>NUCLEOTIDE SEQUENCE [LARGE SCALE GENOMIC DNA]</scope>
    <source>
        <strain evidence="2">Snail1</strain>
        <tissue evidence="2">Muscle</tissue>
    </source>
</reference>
<protein>
    <recommendedName>
        <fullName evidence="1">WAP domain-containing protein</fullName>
    </recommendedName>
</protein>
<dbReference type="Pfam" id="PF00095">
    <property type="entry name" value="WAP"/>
    <property type="match status" value="2"/>
</dbReference>
<name>A0AAN9ALY2_9CAEN</name>
<dbReference type="GO" id="GO:0045087">
    <property type="term" value="P:innate immune response"/>
    <property type="evidence" value="ECO:0007669"/>
    <property type="project" value="TreeGrafter"/>
</dbReference>
<dbReference type="Proteomes" id="UP001374579">
    <property type="component" value="Unassembled WGS sequence"/>
</dbReference>
<accession>A0AAN9ALY2</accession>
<evidence type="ECO:0000259" key="1">
    <source>
        <dbReference type="PROSITE" id="PS51390"/>
    </source>
</evidence>
<dbReference type="InterPro" id="IPR036645">
    <property type="entry name" value="Elafin-like_sf"/>
</dbReference>
<dbReference type="InterPro" id="IPR008197">
    <property type="entry name" value="WAP_dom"/>
</dbReference>
<keyword evidence="3" id="KW-1185">Reference proteome</keyword>
<proteinExistence type="predicted"/>
<evidence type="ECO:0000313" key="3">
    <source>
        <dbReference type="Proteomes" id="UP001374579"/>
    </source>
</evidence>
<dbReference type="EMBL" id="JBAMIC010001655">
    <property type="protein sequence ID" value="KAK7089443.1"/>
    <property type="molecule type" value="Genomic_DNA"/>
</dbReference>
<dbReference type="Gene3D" id="4.10.75.10">
    <property type="entry name" value="Elafin-like"/>
    <property type="match status" value="2"/>
</dbReference>
<dbReference type="GO" id="GO:0004867">
    <property type="term" value="F:serine-type endopeptidase inhibitor activity"/>
    <property type="evidence" value="ECO:0007669"/>
    <property type="project" value="TreeGrafter"/>
</dbReference>
<dbReference type="AlphaFoldDB" id="A0AAN9ALY2"/>
<organism evidence="2 3">
    <name type="scientific">Littorina saxatilis</name>
    <dbReference type="NCBI Taxonomy" id="31220"/>
    <lineage>
        <taxon>Eukaryota</taxon>
        <taxon>Metazoa</taxon>
        <taxon>Spiralia</taxon>
        <taxon>Lophotrochozoa</taxon>
        <taxon>Mollusca</taxon>
        <taxon>Gastropoda</taxon>
        <taxon>Caenogastropoda</taxon>
        <taxon>Littorinimorpha</taxon>
        <taxon>Littorinoidea</taxon>
        <taxon>Littorinidae</taxon>
        <taxon>Littorina</taxon>
    </lineage>
</organism>
<feature type="domain" description="WAP" evidence="1">
    <location>
        <begin position="10"/>
        <end position="60"/>
    </location>
</feature>